<keyword evidence="1" id="KW-0472">Membrane</keyword>
<proteinExistence type="predicted"/>
<feature type="transmembrane region" description="Helical" evidence="1">
    <location>
        <begin position="12"/>
        <end position="35"/>
    </location>
</feature>
<protein>
    <submittedName>
        <fullName evidence="2">Uncharacterized protein</fullName>
    </submittedName>
</protein>
<dbReference type="EMBL" id="NBXA01000005">
    <property type="protein sequence ID" value="RFA15944.1"/>
    <property type="molecule type" value="Genomic_DNA"/>
</dbReference>
<evidence type="ECO:0000313" key="2">
    <source>
        <dbReference type="EMBL" id="RFA15944.1"/>
    </source>
</evidence>
<keyword evidence="1" id="KW-0812">Transmembrane</keyword>
<comment type="caution">
    <text evidence="2">The sequence shown here is derived from an EMBL/GenBank/DDBJ whole genome shotgun (WGS) entry which is preliminary data.</text>
</comment>
<dbReference type="RefSeq" id="WP_116281791.1">
    <property type="nucleotide sequence ID" value="NZ_NBXA01000005.1"/>
</dbReference>
<keyword evidence="1" id="KW-1133">Transmembrane helix</keyword>
<evidence type="ECO:0000313" key="3">
    <source>
        <dbReference type="Proteomes" id="UP000256709"/>
    </source>
</evidence>
<evidence type="ECO:0000256" key="1">
    <source>
        <dbReference type="SAM" id="Phobius"/>
    </source>
</evidence>
<sequence length="70" mass="7169">MPSKTKAERTILLLRLIGIVGTLIFLSSIVLIVVASSNLGAYANGIAGLALAVGGFMGVRGMNKGKPRGN</sequence>
<organism evidence="2 3">
    <name type="scientific">Subtercola boreus</name>
    <dbReference type="NCBI Taxonomy" id="120213"/>
    <lineage>
        <taxon>Bacteria</taxon>
        <taxon>Bacillati</taxon>
        <taxon>Actinomycetota</taxon>
        <taxon>Actinomycetes</taxon>
        <taxon>Micrococcales</taxon>
        <taxon>Microbacteriaceae</taxon>
        <taxon>Subtercola</taxon>
    </lineage>
</organism>
<dbReference type="AlphaFoldDB" id="A0A3E0W0P1"/>
<feature type="transmembrane region" description="Helical" evidence="1">
    <location>
        <begin position="41"/>
        <end position="59"/>
    </location>
</feature>
<accession>A0A3E0W0P1</accession>
<dbReference type="Proteomes" id="UP000256709">
    <property type="component" value="Unassembled WGS sequence"/>
</dbReference>
<reference evidence="2 3" key="1">
    <citation type="submission" date="2017-04" db="EMBL/GenBank/DDBJ databases">
        <title>Comparative genome analysis of Subtercola boreus.</title>
        <authorList>
            <person name="Cho Y.-J."/>
            <person name="Cho A."/>
            <person name="Kim O.-S."/>
            <person name="Lee J.-I."/>
        </authorList>
    </citation>
    <scope>NUCLEOTIDE SEQUENCE [LARGE SCALE GENOMIC DNA]</scope>
    <source>
        <strain evidence="2 3">P27444</strain>
    </source>
</reference>
<gene>
    <name evidence="2" type="ORF">B7R21_03050</name>
</gene>
<name>A0A3E0W0P1_9MICO</name>